<dbReference type="InterPro" id="IPR025753">
    <property type="entry name" value="AAA_N_dom"/>
</dbReference>
<accession>A0AAE1KJT1</accession>
<evidence type="ECO:0000313" key="3">
    <source>
        <dbReference type="Proteomes" id="UP001293593"/>
    </source>
</evidence>
<sequence length="103" mass="11325">MTFFSSTSTQNNLPTANTVVSTAASVIASTMLVRSVAQDFLPKNIQDYFFGGIRGIFHRFSSQFTMVIDEFNGLVGNKIYDAAHTYLGKKKSPHPLAESRLAC</sequence>
<keyword evidence="3" id="KW-1185">Reference proteome</keyword>
<dbReference type="EMBL" id="JAWXYG010000004">
    <property type="protein sequence ID" value="KAK4275630.1"/>
    <property type="molecule type" value="Genomic_DNA"/>
</dbReference>
<feature type="domain" description="AAA-type ATPase N-terminal" evidence="1">
    <location>
        <begin position="41"/>
        <end position="94"/>
    </location>
</feature>
<evidence type="ECO:0000259" key="1">
    <source>
        <dbReference type="Pfam" id="PF14363"/>
    </source>
</evidence>
<gene>
    <name evidence="2" type="ORF">QN277_018676</name>
</gene>
<protein>
    <recommendedName>
        <fullName evidence="1">AAA-type ATPase N-terminal domain-containing protein</fullName>
    </recommendedName>
</protein>
<proteinExistence type="predicted"/>
<dbReference type="Proteomes" id="UP001293593">
    <property type="component" value="Unassembled WGS sequence"/>
</dbReference>
<organism evidence="2 3">
    <name type="scientific">Acacia crassicarpa</name>
    <name type="common">northern wattle</name>
    <dbReference type="NCBI Taxonomy" id="499986"/>
    <lineage>
        <taxon>Eukaryota</taxon>
        <taxon>Viridiplantae</taxon>
        <taxon>Streptophyta</taxon>
        <taxon>Embryophyta</taxon>
        <taxon>Tracheophyta</taxon>
        <taxon>Spermatophyta</taxon>
        <taxon>Magnoliopsida</taxon>
        <taxon>eudicotyledons</taxon>
        <taxon>Gunneridae</taxon>
        <taxon>Pentapetalae</taxon>
        <taxon>rosids</taxon>
        <taxon>fabids</taxon>
        <taxon>Fabales</taxon>
        <taxon>Fabaceae</taxon>
        <taxon>Caesalpinioideae</taxon>
        <taxon>mimosoid clade</taxon>
        <taxon>Acacieae</taxon>
        <taxon>Acacia</taxon>
    </lineage>
</organism>
<dbReference type="Pfam" id="PF14363">
    <property type="entry name" value="AAA_assoc"/>
    <property type="match status" value="1"/>
</dbReference>
<dbReference type="AlphaFoldDB" id="A0AAE1KJT1"/>
<reference evidence="2" key="1">
    <citation type="submission" date="2023-10" db="EMBL/GenBank/DDBJ databases">
        <title>Chromosome-level genome of the transformable northern wattle, Acacia crassicarpa.</title>
        <authorList>
            <person name="Massaro I."/>
            <person name="Sinha N.R."/>
            <person name="Poethig S."/>
            <person name="Leichty A.R."/>
        </authorList>
    </citation>
    <scope>NUCLEOTIDE SEQUENCE</scope>
    <source>
        <strain evidence="2">Acra3RX</strain>
        <tissue evidence="2">Leaf</tissue>
    </source>
</reference>
<name>A0AAE1KJT1_9FABA</name>
<evidence type="ECO:0000313" key="2">
    <source>
        <dbReference type="EMBL" id="KAK4275630.1"/>
    </source>
</evidence>
<comment type="caution">
    <text evidence="2">The sequence shown here is derived from an EMBL/GenBank/DDBJ whole genome shotgun (WGS) entry which is preliminary data.</text>
</comment>